<keyword evidence="2" id="KW-1185">Reference proteome</keyword>
<accession>A0ABQ5EJW4</accession>
<evidence type="ECO:0000313" key="2">
    <source>
        <dbReference type="Proteomes" id="UP001151760"/>
    </source>
</evidence>
<reference evidence="1" key="2">
    <citation type="submission" date="2022-01" db="EMBL/GenBank/DDBJ databases">
        <authorList>
            <person name="Yamashiro T."/>
            <person name="Shiraishi A."/>
            <person name="Satake H."/>
            <person name="Nakayama K."/>
        </authorList>
    </citation>
    <scope>NUCLEOTIDE SEQUENCE</scope>
</reference>
<reference evidence="1" key="1">
    <citation type="journal article" date="2022" name="Int. J. Mol. Sci.">
        <title>Draft Genome of Tanacetum Coccineum: Genomic Comparison of Closely Related Tanacetum-Family Plants.</title>
        <authorList>
            <person name="Yamashiro T."/>
            <person name="Shiraishi A."/>
            <person name="Nakayama K."/>
            <person name="Satake H."/>
        </authorList>
    </citation>
    <scope>NUCLEOTIDE SEQUENCE</scope>
</reference>
<gene>
    <name evidence="1" type="ORF">Tco_0977362</name>
</gene>
<evidence type="ECO:0000313" key="1">
    <source>
        <dbReference type="EMBL" id="GJT51205.1"/>
    </source>
</evidence>
<dbReference type="EMBL" id="BQNB010016387">
    <property type="protein sequence ID" value="GJT51205.1"/>
    <property type="molecule type" value="Genomic_DNA"/>
</dbReference>
<dbReference type="Proteomes" id="UP001151760">
    <property type="component" value="Unassembled WGS sequence"/>
</dbReference>
<organism evidence="1 2">
    <name type="scientific">Tanacetum coccineum</name>
    <dbReference type="NCBI Taxonomy" id="301880"/>
    <lineage>
        <taxon>Eukaryota</taxon>
        <taxon>Viridiplantae</taxon>
        <taxon>Streptophyta</taxon>
        <taxon>Embryophyta</taxon>
        <taxon>Tracheophyta</taxon>
        <taxon>Spermatophyta</taxon>
        <taxon>Magnoliopsida</taxon>
        <taxon>eudicotyledons</taxon>
        <taxon>Gunneridae</taxon>
        <taxon>Pentapetalae</taxon>
        <taxon>asterids</taxon>
        <taxon>campanulids</taxon>
        <taxon>Asterales</taxon>
        <taxon>Asteraceae</taxon>
        <taxon>Asteroideae</taxon>
        <taxon>Anthemideae</taxon>
        <taxon>Anthemidinae</taxon>
        <taxon>Tanacetum</taxon>
    </lineage>
</organism>
<protein>
    <submittedName>
        <fullName evidence="1">Uncharacterized protein</fullName>
    </submittedName>
</protein>
<comment type="caution">
    <text evidence="1">The sequence shown here is derived from an EMBL/GenBank/DDBJ whole genome shotgun (WGS) entry which is preliminary data.</text>
</comment>
<name>A0ABQ5EJW4_9ASTR</name>
<proteinExistence type="predicted"/>
<sequence length="100" mass="11773">MFESIEGVLFKPNPGCPLEGKWEKHKLYRRTRDVRELHRRSDLVEISDVGMRIFFVMSKELLVLNEVKQTVLKLKVVRGDFRHNDGILVTPRWVLKATEP</sequence>